<sequence>MGRQPCCDKIGLKRGPWTIEEDHKLMNFILNNGIHCWRTVPKLAGLLRCGKSCRLRWINYLRPDLKRGAFTEMEENQIIELHARLGNRWSKIAAHFPGRTDNEIKNHWNTRIKKRLKLLGLDPVTHKRIEQTEKTEQVHDQKNKTSAESSSSQVQEIKSLEIKSNDHGDSVKKEIPAGTDDQKTQGDHHVELSTMDDTTAFLNNYETLCGNMEVGSWLNSQETNTSTNNSCSTSSFSWEDQSSYNPSISMGESPPNNFQEEDNSLQQWIDNVDSFLSWDCFNQLEDNLFLLEN</sequence>
<protein>
    <submittedName>
        <fullName evidence="1">MYB family protein</fullName>
    </submittedName>
</protein>
<comment type="caution">
    <text evidence="1">The sequence shown here is derived from an EMBL/GenBank/DDBJ whole genome shotgun (WGS) entry which is preliminary data.</text>
</comment>
<dbReference type="EMBL" id="CM051394">
    <property type="protein sequence ID" value="KAJ4729378.1"/>
    <property type="molecule type" value="Genomic_DNA"/>
</dbReference>
<dbReference type="Proteomes" id="UP001164539">
    <property type="component" value="Chromosome 1"/>
</dbReference>
<keyword evidence="2" id="KW-1185">Reference proteome</keyword>
<accession>A0ACC1Z0V7</accession>
<proteinExistence type="predicted"/>
<name>A0ACC1Z0V7_MELAZ</name>
<evidence type="ECO:0000313" key="1">
    <source>
        <dbReference type="EMBL" id="KAJ4729378.1"/>
    </source>
</evidence>
<evidence type="ECO:0000313" key="2">
    <source>
        <dbReference type="Proteomes" id="UP001164539"/>
    </source>
</evidence>
<gene>
    <name evidence="1" type="ORF">OWV82_002170</name>
</gene>
<reference evidence="1 2" key="1">
    <citation type="journal article" date="2023" name="Science">
        <title>Complex scaffold remodeling in plant triterpene biosynthesis.</title>
        <authorList>
            <person name="De La Pena R."/>
            <person name="Hodgson H."/>
            <person name="Liu J.C."/>
            <person name="Stephenson M.J."/>
            <person name="Martin A.C."/>
            <person name="Owen C."/>
            <person name="Harkess A."/>
            <person name="Leebens-Mack J."/>
            <person name="Jimenez L.E."/>
            <person name="Osbourn A."/>
            <person name="Sattely E.S."/>
        </authorList>
    </citation>
    <scope>NUCLEOTIDE SEQUENCE [LARGE SCALE GENOMIC DNA]</scope>
    <source>
        <strain evidence="2">cv. JPN11</strain>
        <tissue evidence="1">Leaf</tissue>
    </source>
</reference>
<organism evidence="1 2">
    <name type="scientific">Melia azedarach</name>
    <name type="common">Chinaberry tree</name>
    <dbReference type="NCBI Taxonomy" id="155640"/>
    <lineage>
        <taxon>Eukaryota</taxon>
        <taxon>Viridiplantae</taxon>
        <taxon>Streptophyta</taxon>
        <taxon>Embryophyta</taxon>
        <taxon>Tracheophyta</taxon>
        <taxon>Spermatophyta</taxon>
        <taxon>Magnoliopsida</taxon>
        <taxon>eudicotyledons</taxon>
        <taxon>Gunneridae</taxon>
        <taxon>Pentapetalae</taxon>
        <taxon>rosids</taxon>
        <taxon>malvids</taxon>
        <taxon>Sapindales</taxon>
        <taxon>Meliaceae</taxon>
        <taxon>Melia</taxon>
    </lineage>
</organism>